<evidence type="ECO:0008006" key="5">
    <source>
        <dbReference type="Google" id="ProtNLM"/>
    </source>
</evidence>
<keyword evidence="4" id="KW-1185">Reference proteome</keyword>
<dbReference type="AlphaFoldDB" id="M0BKG4"/>
<accession>M0BKG4</accession>
<dbReference type="EMBL" id="AOIQ01000014">
    <property type="protein sequence ID" value="ELZ10798.1"/>
    <property type="molecule type" value="Genomic_DNA"/>
</dbReference>
<dbReference type="STRING" id="1227490.C479_08303"/>
<dbReference type="RefSeq" id="WP_007700766.1">
    <property type="nucleotide sequence ID" value="NZ_AOIQ01000014.1"/>
</dbReference>
<comment type="caution">
    <text evidence="3">The sequence shown here is derived from an EMBL/GenBank/DDBJ whole genome shotgun (WGS) entry which is preliminary data.</text>
</comment>
<gene>
    <name evidence="3" type="ORF">C479_08303</name>
</gene>
<sequence>MGTKTIGIREDVYDRLRARKREDESFTELVDRLIDETSTDWRETFGRLADEEAAELDAAVRTSREQTGSGYAARQRDAIDSFEAGVDESSEDVDDT</sequence>
<proteinExistence type="predicted"/>
<protein>
    <recommendedName>
        <fullName evidence="5">Antitoxin</fullName>
    </recommendedName>
</protein>
<reference evidence="3 4" key="1">
    <citation type="journal article" date="2014" name="PLoS Genet.">
        <title>Phylogenetically driven sequencing of extremely halophilic archaea reveals strategies for static and dynamic osmo-response.</title>
        <authorList>
            <person name="Becker E.A."/>
            <person name="Seitzer P.M."/>
            <person name="Tritt A."/>
            <person name="Larsen D."/>
            <person name="Krusor M."/>
            <person name="Yao A.I."/>
            <person name="Wu D."/>
            <person name="Madern D."/>
            <person name="Eisen J.A."/>
            <person name="Darling A.E."/>
            <person name="Facciotti M.T."/>
        </authorList>
    </citation>
    <scope>NUCLEOTIDE SEQUENCE [LARGE SCALE GENOMIC DNA]</scope>
    <source>
        <strain evidence="3 4">JCM 14624</strain>
    </source>
</reference>
<dbReference type="Proteomes" id="UP000011560">
    <property type="component" value="Unassembled WGS sequence"/>
</dbReference>
<evidence type="ECO:0000256" key="2">
    <source>
        <dbReference type="SAM" id="MobiDB-lite"/>
    </source>
</evidence>
<dbReference type="OrthoDB" id="9187at2157"/>
<organism evidence="3 4">
    <name type="scientific">Halovivax asiaticus JCM 14624</name>
    <dbReference type="NCBI Taxonomy" id="1227490"/>
    <lineage>
        <taxon>Archaea</taxon>
        <taxon>Methanobacteriati</taxon>
        <taxon>Methanobacteriota</taxon>
        <taxon>Stenosarchaea group</taxon>
        <taxon>Halobacteria</taxon>
        <taxon>Halobacteriales</taxon>
        <taxon>Natrialbaceae</taxon>
        <taxon>Halovivax</taxon>
    </lineage>
</organism>
<name>M0BKG4_9EURY</name>
<evidence type="ECO:0000256" key="1">
    <source>
        <dbReference type="ARBA" id="ARBA00022649"/>
    </source>
</evidence>
<dbReference type="InterPro" id="IPR003847">
    <property type="entry name" value="Put_antitoxin"/>
</dbReference>
<evidence type="ECO:0000313" key="4">
    <source>
        <dbReference type="Proteomes" id="UP000011560"/>
    </source>
</evidence>
<evidence type="ECO:0000313" key="3">
    <source>
        <dbReference type="EMBL" id="ELZ10798.1"/>
    </source>
</evidence>
<keyword evidence="1" id="KW-1277">Toxin-antitoxin system</keyword>
<feature type="compositionally biased region" description="Acidic residues" evidence="2">
    <location>
        <begin position="85"/>
        <end position="96"/>
    </location>
</feature>
<dbReference type="Pfam" id="PF02697">
    <property type="entry name" value="VAPB_antitox"/>
    <property type="match status" value="1"/>
</dbReference>
<feature type="region of interest" description="Disordered" evidence="2">
    <location>
        <begin position="58"/>
        <end position="96"/>
    </location>
</feature>